<proteinExistence type="predicted"/>
<dbReference type="InterPro" id="IPR014752">
    <property type="entry name" value="Arrestin-like_C"/>
</dbReference>
<evidence type="ECO:0000259" key="2">
    <source>
        <dbReference type="Pfam" id="PF00339"/>
    </source>
</evidence>
<dbReference type="Gene3D" id="2.60.40.640">
    <property type="match status" value="1"/>
</dbReference>
<reference evidence="3 4" key="1">
    <citation type="submission" date="2023-10" db="EMBL/GenBank/DDBJ databases">
        <title>Draft genome sequence of Xylaria bambusicola isolate GMP-LS, the root and basal stem rot pathogen of sugarcane in Indonesia.</title>
        <authorList>
            <person name="Selvaraj P."/>
            <person name="Muralishankar V."/>
            <person name="Muruganantham S."/>
            <person name="Sp S."/>
            <person name="Haryani S."/>
            <person name="Lau K.J.X."/>
            <person name="Naqvi N.I."/>
        </authorList>
    </citation>
    <scope>NUCLEOTIDE SEQUENCE [LARGE SCALE GENOMIC DNA]</scope>
    <source>
        <strain evidence="3">GMP-LS</strain>
    </source>
</reference>
<organism evidence="3 4">
    <name type="scientific">Xylaria bambusicola</name>
    <dbReference type="NCBI Taxonomy" id="326684"/>
    <lineage>
        <taxon>Eukaryota</taxon>
        <taxon>Fungi</taxon>
        <taxon>Dikarya</taxon>
        <taxon>Ascomycota</taxon>
        <taxon>Pezizomycotina</taxon>
        <taxon>Sordariomycetes</taxon>
        <taxon>Xylariomycetidae</taxon>
        <taxon>Xylariales</taxon>
        <taxon>Xylariaceae</taxon>
        <taxon>Xylaria</taxon>
    </lineage>
</organism>
<dbReference type="AlphaFoldDB" id="A0AAN7V2E0"/>
<keyword evidence="4" id="KW-1185">Reference proteome</keyword>
<feature type="domain" description="Arrestin-like N-terminal" evidence="2">
    <location>
        <begin position="41"/>
        <end position="94"/>
    </location>
</feature>
<comment type="caution">
    <text evidence="3">The sequence shown here is derived from an EMBL/GenBank/DDBJ whole genome shotgun (WGS) entry which is preliminary data.</text>
</comment>
<dbReference type="InterPro" id="IPR011021">
    <property type="entry name" value="Arrestin-like_N"/>
</dbReference>
<evidence type="ECO:0000313" key="3">
    <source>
        <dbReference type="EMBL" id="KAK5635489.1"/>
    </source>
</evidence>
<dbReference type="Proteomes" id="UP001305414">
    <property type="component" value="Unassembled WGS sequence"/>
</dbReference>
<sequence length="149" mass="16349">MGSNLDNATTTLSPDESPSKSSFFSRLAAPLRSRSRNLADFHIRLKEPHRQYSAGDHVQGSVVLSVVKPIRVTHLTVTLHGYVRAFKSASAAAQSSHTTPLLCRTVVGMVVTTEMDMHLFFKMRSSCAAKEDYRPLGGSLNLTFSSPRI</sequence>
<dbReference type="EMBL" id="JAWHQM010000053">
    <property type="protein sequence ID" value="KAK5635489.1"/>
    <property type="molecule type" value="Genomic_DNA"/>
</dbReference>
<evidence type="ECO:0000256" key="1">
    <source>
        <dbReference type="SAM" id="MobiDB-lite"/>
    </source>
</evidence>
<evidence type="ECO:0000313" key="4">
    <source>
        <dbReference type="Proteomes" id="UP001305414"/>
    </source>
</evidence>
<gene>
    <name evidence="3" type="ORF">RRF57_011201</name>
</gene>
<dbReference type="Pfam" id="PF00339">
    <property type="entry name" value="Arrestin_N"/>
    <property type="match status" value="1"/>
</dbReference>
<protein>
    <recommendedName>
        <fullName evidence="2">Arrestin-like N-terminal domain-containing protein</fullName>
    </recommendedName>
</protein>
<name>A0AAN7V2E0_9PEZI</name>
<feature type="region of interest" description="Disordered" evidence="1">
    <location>
        <begin position="1"/>
        <end position="22"/>
    </location>
</feature>
<accession>A0AAN7V2E0</accession>